<comment type="caution">
    <text evidence="1">The sequence shown here is derived from an EMBL/GenBank/DDBJ whole genome shotgun (WGS) entry which is preliminary data.</text>
</comment>
<organism evidence="1 2">
    <name type="scientific">Russula earlei</name>
    <dbReference type="NCBI Taxonomy" id="71964"/>
    <lineage>
        <taxon>Eukaryota</taxon>
        <taxon>Fungi</taxon>
        <taxon>Dikarya</taxon>
        <taxon>Basidiomycota</taxon>
        <taxon>Agaricomycotina</taxon>
        <taxon>Agaricomycetes</taxon>
        <taxon>Russulales</taxon>
        <taxon>Russulaceae</taxon>
        <taxon>Russula</taxon>
    </lineage>
</organism>
<name>A0ACC0TT76_9AGAM</name>
<accession>A0ACC0TT76</accession>
<sequence length="567" mass="62793">MNMKKTVSLMLGVVLSVSFIAAQSVTEGIKYLNYEFKKKTATDVLKKAYDANSKDGQTIYWYGQALLANGDVAGAKALYQQALQGGVNDAWVIVGMANIDMIGGADINAVKQKFEQAITMSTETKGKNKGKVNAGVINAIGRANIDAASKTKDIPYAIDKMKLGAAADLTNADILVNLGVAYLKLGGENGGEAVKAFQEAATRDPKNAEPKYRMGRIYYSQNNAELFLPLFSDAIAADANFPPVYYTLYDYYKDKDVNKAKDNLEKFIASADKDPNNDLLYADYLFRAGKYNESLAKAKEIETSFGTANVPRLNIIYAYDYDRLGDSVQAKAYAEKFFAAATQDNIQPSDYEFAVKVFSKFPGNEATSVSYIEKALSNDTLTADRIKYTKLAADIWGKAQNYPEQFKWLSKSDSLKTPLSNTDFFYWIDAAIKAKDTAEATRISNIYIQQFPDQIYGYRFKAQSAVLTDVDTTKGTALPALEQYITFLSKDSIKNQRLISSQFYYMASYYADKAKDFPKALEVVNRLLVYYPDDKFGLQVKPILEKAIAQQSKQPASKTGGSGNPKK</sequence>
<keyword evidence="2" id="KW-1185">Reference proteome</keyword>
<evidence type="ECO:0000313" key="1">
    <source>
        <dbReference type="EMBL" id="KAI9446911.1"/>
    </source>
</evidence>
<evidence type="ECO:0000313" key="2">
    <source>
        <dbReference type="Proteomes" id="UP001207468"/>
    </source>
</evidence>
<proteinExistence type="predicted"/>
<gene>
    <name evidence="1" type="ORF">F5148DRAFT_1345740</name>
</gene>
<reference evidence="1" key="1">
    <citation type="submission" date="2021-03" db="EMBL/GenBank/DDBJ databases">
        <title>Evolutionary priming and transition to the ectomycorrhizal habit in an iconic lineage of mushroom-forming fungi: is preadaptation a requirement?</title>
        <authorList>
            <consortium name="DOE Joint Genome Institute"/>
            <person name="Looney B.P."/>
            <person name="Miyauchi S."/>
            <person name="Morin E."/>
            <person name="Drula E."/>
            <person name="Courty P.E."/>
            <person name="Chicoki N."/>
            <person name="Fauchery L."/>
            <person name="Kohler A."/>
            <person name="Kuo A."/>
            <person name="LaButti K."/>
            <person name="Pangilinan J."/>
            <person name="Lipzen A."/>
            <person name="Riley R."/>
            <person name="Andreopoulos W."/>
            <person name="He G."/>
            <person name="Johnson J."/>
            <person name="Barry K.W."/>
            <person name="Grigoriev I.V."/>
            <person name="Nagy L."/>
            <person name="Hibbett D."/>
            <person name="Henrissat B."/>
            <person name="Matheny P.B."/>
            <person name="Labbe J."/>
            <person name="Martin A.F."/>
        </authorList>
    </citation>
    <scope>NUCLEOTIDE SEQUENCE</scope>
    <source>
        <strain evidence="1">BPL698</strain>
    </source>
</reference>
<dbReference type="EMBL" id="JAGFNK010000624">
    <property type="protein sequence ID" value="KAI9446911.1"/>
    <property type="molecule type" value="Genomic_DNA"/>
</dbReference>
<dbReference type="Proteomes" id="UP001207468">
    <property type="component" value="Unassembled WGS sequence"/>
</dbReference>
<protein>
    <submittedName>
        <fullName evidence="1">Uncharacterized protein</fullName>
    </submittedName>
</protein>